<sequence length="462" mass="53486">MISIREGKANQNKMIFETEENLINYTKGIIGKTFKEIDKKGVLQGNNNDKGRLGKVVETGFYGYELNNRSEADFSKLGIELKVSGFKTIQDGSWSAKERLSLSMINYKNIIHEDYEFSKLISKNRKLLIIWYEYIKSVSYADFVIRDFQVYDMTKDEAIIRNDFYTIKKKVYNGLAHKLSEGDSVILGAATKGQKGQTTVQPNSPIPAPTRAFSLKNSFFRGVLREHVKRTSKNKRTMKFLTPEEFVWEKLRPYKGMCQLDILNQYVKRDSSKKLAKNIGKMVSDRVVGKDKELPNQHEVFSKSNCLIKNIPIREDNFPLEKANFSALQISDFTSPWEESEWKMFFEEVTFIYIGYLGEKDGKKLGNGFRILDRIFKITFTSEEVEEFGKTYNMIKRAIDEKNTEILPTASSDIKGEYKLVLSTKGKGGGIYKRFLEDKRETCFMLNKDFIHKKFNEAIILR</sequence>
<dbReference type="InterPro" id="IPR011335">
    <property type="entry name" value="Restrct_endonuc-II-like"/>
</dbReference>
<keyword evidence="1" id="KW-0540">Nuclease</keyword>
<reference evidence="5 6" key="1">
    <citation type="journal article" date="2012" name="J. Bacteriol.">
        <title>Genome of Bacillus macauensis ZFHKF-1, a Long-Chain-Forming Bacterium.</title>
        <authorList>
            <person name="Cai L."/>
            <person name="Zhang T."/>
        </authorList>
    </citation>
    <scope>NUCLEOTIDE SEQUENCE [LARGE SCALE GENOMIC DNA]</scope>
    <source>
        <strain evidence="5 6">ZFHKF-1</strain>
    </source>
</reference>
<dbReference type="eggNOG" id="COG3066">
    <property type="taxonomic scope" value="Bacteria"/>
</dbReference>
<organism evidence="5 6">
    <name type="scientific">Fictibacillus macauensis ZFHKF-1</name>
    <dbReference type="NCBI Taxonomy" id="1196324"/>
    <lineage>
        <taxon>Bacteria</taxon>
        <taxon>Bacillati</taxon>
        <taxon>Bacillota</taxon>
        <taxon>Bacilli</taxon>
        <taxon>Bacillales</taxon>
        <taxon>Fictibacillaceae</taxon>
        <taxon>Fictibacillus</taxon>
    </lineage>
</organism>
<evidence type="ECO:0000259" key="4">
    <source>
        <dbReference type="SMART" id="SM00927"/>
    </source>
</evidence>
<comment type="caution">
    <text evidence="5">The sequence shown here is derived from an EMBL/GenBank/DDBJ whole genome shotgun (WGS) entry which is preliminary data.</text>
</comment>
<dbReference type="GO" id="GO:0003677">
    <property type="term" value="F:DNA binding"/>
    <property type="evidence" value="ECO:0007669"/>
    <property type="project" value="InterPro"/>
</dbReference>
<dbReference type="RefSeq" id="WP_007200354.1">
    <property type="nucleotide sequence ID" value="NZ_AKKV01000008.1"/>
</dbReference>
<evidence type="ECO:0000256" key="1">
    <source>
        <dbReference type="ARBA" id="ARBA00022722"/>
    </source>
</evidence>
<dbReference type="GO" id="GO:0004519">
    <property type="term" value="F:endonuclease activity"/>
    <property type="evidence" value="ECO:0007669"/>
    <property type="project" value="UniProtKB-KW"/>
</dbReference>
<evidence type="ECO:0000256" key="2">
    <source>
        <dbReference type="ARBA" id="ARBA00022759"/>
    </source>
</evidence>
<dbReference type="PATRIC" id="fig|1196324.3.peg.249"/>
<keyword evidence="3" id="KW-0378">Hydrolase</keyword>
<dbReference type="AlphaFoldDB" id="I8UK54"/>
<evidence type="ECO:0000313" key="5">
    <source>
        <dbReference type="EMBL" id="EIT87265.1"/>
    </source>
</evidence>
<accession>I8UK54</accession>
<dbReference type="SUPFAM" id="SSF52980">
    <property type="entry name" value="Restriction endonuclease-like"/>
    <property type="match status" value="2"/>
</dbReference>
<dbReference type="NCBIfam" id="NF040973">
    <property type="entry name" value="restrict_Sau3AI"/>
    <property type="match status" value="1"/>
</dbReference>
<dbReference type="Pfam" id="PF02976">
    <property type="entry name" value="MutH"/>
    <property type="match status" value="1"/>
</dbReference>
<name>I8UK54_9BACL</name>
<dbReference type="STRING" id="1196324.A374_01249"/>
<keyword evidence="6" id="KW-1185">Reference proteome</keyword>
<proteinExistence type="predicted"/>
<dbReference type="EMBL" id="AKKV01000008">
    <property type="protein sequence ID" value="EIT87265.1"/>
    <property type="molecule type" value="Genomic_DNA"/>
</dbReference>
<protein>
    <submittedName>
        <fullName evidence="5">LLAKR2I restriction enzyme</fullName>
    </submittedName>
</protein>
<dbReference type="SMART" id="SM00927">
    <property type="entry name" value="MutH"/>
    <property type="match status" value="1"/>
</dbReference>
<dbReference type="InterPro" id="IPR037057">
    <property type="entry name" value="DNA_rep_MutH/T2_RE_sf"/>
</dbReference>
<dbReference type="Gene3D" id="3.40.600.10">
    <property type="entry name" value="DNA mismatch repair MutH/Restriction endonuclease, type II"/>
    <property type="match status" value="2"/>
</dbReference>
<evidence type="ECO:0000256" key="3">
    <source>
        <dbReference type="ARBA" id="ARBA00022801"/>
    </source>
</evidence>
<keyword evidence="2" id="KW-0255">Endonuclease</keyword>
<dbReference type="InterPro" id="IPR011337">
    <property type="entry name" value="DNA_rep_MutH/RE_typeII_Sau3AI"/>
</dbReference>
<dbReference type="CDD" id="cd22356">
    <property type="entry name" value="Sau3AI_N-like"/>
    <property type="match status" value="1"/>
</dbReference>
<gene>
    <name evidence="5" type="ORF">A374_01249</name>
</gene>
<feature type="domain" description="DNA mismatch repair MutH/Type II restriction enzyme Sau3AI" evidence="4">
    <location>
        <begin position="62"/>
        <end position="163"/>
    </location>
</feature>
<dbReference type="GO" id="GO:0016787">
    <property type="term" value="F:hydrolase activity"/>
    <property type="evidence" value="ECO:0007669"/>
    <property type="project" value="UniProtKB-KW"/>
</dbReference>
<evidence type="ECO:0000313" key="6">
    <source>
        <dbReference type="Proteomes" id="UP000004080"/>
    </source>
</evidence>
<dbReference type="Proteomes" id="UP000004080">
    <property type="component" value="Unassembled WGS sequence"/>
</dbReference>